<name>A0A4R4AD25_MARGR</name>
<evidence type="ECO:0000313" key="2">
    <source>
        <dbReference type="Proteomes" id="UP000295247"/>
    </source>
</evidence>
<proteinExistence type="predicted"/>
<protein>
    <submittedName>
        <fullName evidence="1">Uncharacterized protein</fullName>
    </submittedName>
</protein>
<evidence type="ECO:0000313" key="1">
    <source>
        <dbReference type="EMBL" id="TCW36845.1"/>
    </source>
</evidence>
<organism evidence="1 2">
    <name type="scientific">Marichromatium gracile</name>
    <name type="common">Chromatium gracile</name>
    <dbReference type="NCBI Taxonomy" id="1048"/>
    <lineage>
        <taxon>Bacteria</taxon>
        <taxon>Pseudomonadati</taxon>
        <taxon>Pseudomonadota</taxon>
        <taxon>Gammaproteobacteria</taxon>
        <taxon>Chromatiales</taxon>
        <taxon>Chromatiaceae</taxon>
        <taxon>Marichromatium</taxon>
    </lineage>
</organism>
<accession>A0A4R4AD25</accession>
<dbReference type="AlphaFoldDB" id="A0A4R4AD25"/>
<reference evidence="1 2" key="1">
    <citation type="submission" date="2019-03" db="EMBL/GenBank/DDBJ databases">
        <title>Genomic Encyclopedia of Type Strains, Phase IV (KMG-IV): sequencing the most valuable type-strain genomes for metagenomic binning, comparative biology and taxonomic classification.</title>
        <authorList>
            <person name="Goeker M."/>
        </authorList>
    </citation>
    <scope>NUCLEOTIDE SEQUENCE [LARGE SCALE GENOMIC DNA]</scope>
    <source>
        <strain evidence="1 2">DSM 203</strain>
    </source>
</reference>
<gene>
    <name evidence="1" type="ORF">EDC29_10337</name>
</gene>
<comment type="caution">
    <text evidence="1">The sequence shown here is derived from an EMBL/GenBank/DDBJ whole genome shotgun (WGS) entry which is preliminary data.</text>
</comment>
<dbReference type="EMBL" id="SMDC01000003">
    <property type="protein sequence ID" value="TCW36845.1"/>
    <property type="molecule type" value="Genomic_DNA"/>
</dbReference>
<sequence length="43" mass="4881">MLYVLLLLAVGIVIGWNWPQPQWARDFQARVVGTVRSLTGKAR</sequence>
<dbReference type="RefSeq" id="WP_255419405.1">
    <property type="nucleotide sequence ID" value="NZ_NRRH01000014.1"/>
</dbReference>
<dbReference type="Proteomes" id="UP000295247">
    <property type="component" value="Unassembled WGS sequence"/>
</dbReference>